<evidence type="ECO:0000256" key="2">
    <source>
        <dbReference type="ARBA" id="ARBA00022729"/>
    </source>
</evidence>
<evidence type="ECO:0000313" key="5">
    <source>
        <dbReference type="EMBL" id="AKJ69873.1"/>
    </source>
</evidence>
<sequence length="307" mass="32613">MKNKKHLTLLLATCISVAGCSTVRAPSPADPLEGFNRTVFQFNDDLDRYAMKPVAQGYKFVLPTPVRASVTNFFSNLGDVDNLANNLLQANVTAATQDLMRIAINTVFGVGGLFDFATPAGLPKHNQDFGVTLGKWGLPSGPYLVLPLFGPSTIRDTVGTVADLQIDPSGYFKPIWFRNTLYGLRVVNTRANYLGATNLLAQAALDKYSFTRDAYLQRRQYLIKGSSASEQNLPNYDDESGPTAAAPAAPAETSAPAAPASASEPAGAAAPAGASAPGAAQPSNNDNDNAVPVPNRQMVPNSLRLFH</sequence>
<protein>
    <submittedName>
        <fullName evidence="5">ABC transporter</fullName>
    </submittedName>
</protein>
<accession>A0A0G3ES12</accession>
<reference evidence="6" key="1">
    <citation type="submission" date="2015-06" db="EMBL/GenBank/DDBJ databases">
        <authorList>
            <person name="Lim Y.L."/>
            <person name="Ee R."/>
            <person name="Yong D."/>
            <person name="How K.Y."/>
            <person name="Yin W.F."/>
            <person name="Chan K.G."/>
        </authorList>
    </citation>
    <scope>NUCLEOTIDE SEQUENCE [LARGE SCALE GENOMIC DNA]</scope>
    <source>
        <strain evidence="6">DSM 25325</strain>
    </source>
</reference>
<feature type="chain" id="PRO_5002553342" evidence="4">
    <location>
        <begin position="26"/>
        <end position="307"/>
    </location>
</feature>
<dbReference type="GO" id="GO:0016020">
    <property type="term" value="C:membrane"/>
    <property type="evidence" value="ECO:0007669"/>
    <property type="project" value="InterPro"/>
</dbReference>
<dbReference type="InterPro" id="IPR007428">
    <property type="entry name" value="MlaA"/>
</dbReference>
<comment type="similarity">
    <text evidence="1">Belongs to the MlaA family.</text>
</comment>
<dbReference type="PANTHER" id="PTHR30035:SF3">
    <property type="entry name" value="INTERMEMBRANE PHOSPHOLIPID TRANSPORT SYSTEM LIPOPROTEIN MLAA"/>
    <property type="match status" value="1"/>
</dbReference>
<dbReference type="STRING" id="445709.ABW99_18350"/>
<keyword evidence="6" id="KW-1185">Reference proteome</keyword>
<feature type="signal peptide" evidence="4">
    <location>
        <begin position="1"/>
        <end position="25"/>
    </location>
</feature>
<dbReference type="PRINTS" id="PR01805">
    <property type="entry name" value="VACJLIPOPROT"/>
</dbReference>
<name>A0A0G3ES12_9BURK</name>
<dbReference type="KEGG" id="ptx:ABW99_18350"/>
<keyword evidence="2 4" id="KW-0732">Signal</keyword>
<evidence type="ECO:0000256" key="3">
    <source>
        <dbReference type="SAM" id="MobiDB-lite"/>
    </source>
</evidence>
<dbReference type="RefSeq" id="WP_047215780.1">
    <property type="nucleotide sequence ID" value="NZ_CP011568.3"/>
</dbReference>
<feature type="region of interest" description="Disordered" evidence="3">
    <location>
        <begin position="229"/>
        <end position="307"/>
    </location>
</feature>
<evidence type="ECO:0000256" key="1">
    <source>
        <dbReference type="ARBA" id="ARBA00010634"/>
    </source>
</evidence>
<dbReference type="PANTHER" id="PTHR30035">
    <property type="entry name" value="LIPOPROTEIN VACJ-RELATED"/>
    <property type="match status" value="1"/>
</dbReference>
<dbReference type="PATRIC" id="fig|445709.3.peg.3864"/>
<dbReference type="Pfam" id="PF04333">
    <property type="entry name" value="MlaA"/>
    <property type="match status" value="1"/>
</dbReference>
<organism evidence="5 6">
    <name type="scientific">Pandoraea thiooxydans</name>
    <dbReference type="NCBI Taxonomy" id="445709"/>
    <lineage>
        <taxon>Bacteria</taxon>
        <taxon>Pseudomonadati</taxon>
        <taxon>Pseudomonadota</taxon>
        <taxon>Betaproteobacteria</taxon>
        <taxon>Burkholderiales</taxon>
        <taxon>Burkholderiaceae</taxon>
        <taxon>Pandoraea</taxon>
    </lineage>
</organism>
<evidence type="ECO:0000256" key="4">
    <source>
        <dbReference type="SAM" id="SignalP"/>
    </source>
</evidence>
<dbReference type="EMBL" id="CP011568">
    <property type="protein sequence ID" value="AKJ69873.1"/>
    <property type="molecule type" value="Genomic_DNA"/>
</dbReference>
<dbReference type="PROSITE" id="PS51257">
    <property type="entry name" value="PROKAR_LIPOPROTEIN"/>
    <property type="match status" value="1"/>
</dbReference>
<evidence type="ECO:0000313" key="6">
    <source>
        <dbReference type="Proteomes" id="UP000036700"/>
    </source>
</evidence>
<gene>
    <name evidence="5" type="ORF">ABW99_18350</name>
</gene>
<feature type="compositionally biased region" description="Low complexity" evidence="3">
    <location>
        <begin position="241"/>
        <end position="295"/>
    </location>
</feature>
<dbReference type="Proteomes" id="UP000036700">
    <property type="component" value="Chromosome"/>
</dbReference>
<proteinExistence type="inferred from homology"/>
<dbReference type="GO" id="GO:0120010">
    <property type="term" value="P:intermembrane phospholipid transfer"/>
    <property type="evidence" value="ECO:0007669"/>
    <property type="project" value="TreeGrafter"/>
</dbReference>
<dbReference type="OrthoDB" id="9785326at2"/>
<dbReference type="AlphaFoldDB" id="A0A0G3ES12"/>